<dbReference type="Gene3D" id="3.40.190.10">
    <property type="entry name" value="Periplasmic binding protein-like II"/>
    <property type="match status" value="2"/>
</dbReference>
<gene>
    <name evidence="2" type="ORF">GCM10007874_50090</name>
</gene>
<dbReference type="Proteomes" id="UP001156882">
    <property type="component" value="Unassembled WGS sequence"/>
</dbReference>
<comment type="caution">
    <text evidence="2">The sequence shown here is derived from an EMBL/GenBank/DDBJ whole genome shotgun (WGS) entry which is preliminary data.</text>
</comment>
<dbReference type="Pfam" id="PF13379">
    <property type="entry name" value="NMT1_2"/>
    <property type="match status" value="1"/>
</dbReference>
<name>A0ABQ6CNN5_9HYPH</name>
<feature type="signal peptide" evidence="1">
    <location>
        <begin position="1"/>
        <end position="31"/>
    </location>
</feature>
<evidence type="ECO:0000313" key="2">
    <source>
        <dbReference type="EMBL" id="GLS21992.1"/>
    </source>
</evidence>
<keyword evidence="3" id="KW-1185">Reference proteome</keyword>
<dbReference type="NCBIfam" id="TIGR01409">
    <property type="entry name" value="TAT_signal_seq"/>
    <property type="match status" value="1"/>
</dbReference>
<dbReference type="InterPro" id="IPR006311">
    <property type="entry name" value="TAT_signal"/>
</dbReference>
<accession>A0ABQ6CNN5</accession>
<dbReference type="RefSeq" id="WP_284314991.1">
    <property type="nucleotide sequence ID" value="NZ_BSPC01000057.1"/>
</dbReference>
<dbReference type="PANTHER" id="PTHR30024">
    <property type="entry name" value="ALIPHATIC SULFONATES-BINDING PROTEIN-RELATED"/>
    <property type="match status" value="1"/>
</dbReference>
<keyword evidence="1" id="KW-0732">Signal</keyword>
<reference evidence="3" key="1">
    <citation type="journal article" date="2019" name="Int. J. Syst. Evol. Microbiol.">
        <title>The Global Catalogue of Microorganisms (GCM) 10K type strain sequencing project: providing services to taxonomists for standard genome sequencing and annotation.</title>
        <authorList>
            <consortium name="The Broad Institute Genomics Platform"/>
            <consortium name="The Broad Institute Genome Sequencing Center for Infectious Disease"/>
            <person name="Wu L."/>
            <person name="Ma J."/>
        </authorList>
    </citation>
    <scope>NUCLEOTIDE SEQUENCE [LARGE SCALE GENOMIC DNA]</scope>
    <source>
        <strain evidence="3">NBRC 101365</strain>
    </source>
</reference>
<dbReference type="SUPFAM" id="SSF53850">
    <property type="entry name" value="Periplasmic binding protein-like II"/>
    <property type="match status" value="1"/>
</dbReference>
<dbReference type="InterPro" id="IPR019546">
    <property type="entry name" value="TAT_signal_bac_arc"/>
</dbReference>
<sequence>MQSIQNRRRFLTSLTAAGAAGLVGRSTPSWAEPPPETATVRLPVFYKISDCQLPEYIATELLRAEGFTDIQFVASGTGPDSPDWLAHGELDFDWPFLPAAIRSIDSGAPIKVLAGMHSGCLELIADKSIRSVLQLKGRRVGIDITNGTPHELLIIMAAYVGLDPFNDIHWVANPDLSPLELLAQGKIDAFLGIPPLPQEARGRKLGHVILNTSIDHPWSQYYCCMLTSTADYVNRYPVATKRVLRALLKAVDLCVSDPERVARLAVERGFASRYDYALQAMRDVRYDAWRDYDAEDSMRFYALRMQETGITKASPQKIIAAGTDWSFLNEIKRELKT</sequence>
<organism evidence="2 3">
    <name type="scientific">Labrys miyagiensis</name>
    <dbReference type="NCBI Taxonomy" id="346912"/>
    <lineage>
        <taxon>Bacteria</taxon>
        <taxon>Pseudomonadati</taxon>
        <taxon>Pseudomonadota</taxon>
        <taxon>Alphaproteobacteria</taxon>
        <taxon>Hyphomicrobiales</taxon>
        <taxon>Xanthobacteraceae</taxon>
        <taxon>Labrys</taxon>
    </lineage>
</organism>
<evidence type="ECO:0000256" key="1">
    <source>
        <dbReference type="SAM" id="SignalP"/>
    </source>
</evidence>
<evidence type="ECO:0000313" key="3">
    <source>
        <dbReference type="Proteomes" id="UP001156882"/>
    </source>
</evidence>
<dbReference type="EMBL" id="BSPC01000057">
    <property type="protein sequence ID" value="GLS21992.1"/>
    <property type="molecule type" value="Genomic_DNA"/>
</dbReference>
<proteinExistence type="predicted"/>
<protein>
    <submittedName>
        <fullName evidence="2">ABC transporter substrate-binding protein</fullName>
    </submittedName>
</protein>
<dbReference type="PROSITE" id="PS51318">
    <property type="entry name" value="TAT"/>
    <property type="match status" value="1"/>
</dbReference>
<feature type="chain" id="PRO_5046418242" evidence="1">
    <location>
        <begin position="32"/>
        <end position="337"/>
    </location>
</feature>